<dbReference type="PANTHER" id="PTHR23322">
    <property type="entry name" value="FAS-ASSOCIATED PROTEIN"/>
    <property type="match status" value="1"/>
</dbReference>
<reference evidence="4 5" key="1">
    <citation type="journal article" date="2024" name="Commun. Biol.">
        <title>Comparative genomic analysis of thermophilic fungi reveals convergent evolutionary adaptations and gene losses.</title>
        <authorList>
            <person name="Steindorff A.S."/>
            <person name="Aguilar-Pontes M.V."/>
            <person name="Robinson A.J."/>
            <person name="Andreopoulos B."/>
            <person name="LaButti K."/>
            <person name="Kuo A."/>
            <person name="Mondo S."/>
            <person name="Riley R."/>
            <person name="Otillar R."/>
            <person name="Haridas S."/>
            <person name="Lipzen A."/>
            <person name="Grimwood J."/>
            <person name="Schmutz J."/>
            <person name="Clum A."/>
            <person name="Reid I.D."/>
            <person name="Moisan M.C."/>
            <person name="Butler G."/>
            <person name="Nguyen T.T.M."/>
            <person name="Dewar K."/>
            <person name="Conant G."/>
            <person name="Drula E."/>
            <person name="Henrissat B."/>
            <person name="Hansel C."/>
            <person name="Singer S."/>
            <person name="Hutchinson M.I."/>
            <person name="de Vries R.P."/>
            <person name="Natvig D.O."/>
            <person name="Powell A.J."/>
            <person name="Tsang A."/>
            <person name="Grigoriev I.V."/>
        </authorList>
    </citation>
    <scope>NUCLEOTIDE SEQUENCE [LARGE SCALE GENOMIC DNA]</scope>
    <source>
        <strain evidence="4 5">CBS 620.91</strain>
    </source>
</reference>
<evidence type="ECO:0000259" key="3">
    <source>
        <dbReference type="SMART" id="SM00594"/>
    </source>
</evidence>
<keyword evidence="5" id="KW-1185">Reference proteome</keyword>
<feature type="region of interest" description="Disordered" evidence="2">
    <location>
        <begin position="111"/>
        <end position="151"/>
    </location>
</feature>
<accession>A0ABR3V2Z3</accession>
<dbReference type="SMART" id="SM00594">
    <property type="entry name" value="UAS"/>
    <property type="match status" value="1"/>
</dbReference>
<dbReference type="InterPro" id="IPR006577">
    <property type="entry name" value="UAS"/>
</dbReference>
<gene>
    <name evidence="4" type="ORF">VTJ49DRAFT_5567</name>
</gene>
<dbReference type="SUPFAM" id="SSF54236">
    <property type="entry name" value="Ubiquitin-like"/>
    <property type="match status" value="1"/>
</dbReference>
<dbReference type="Proteomes" id="UP001583172">
    <property type="component" value="Unassembled WGS sequence"/>
</dbReference>
<feature type="domain" description="UAS" evidence="3">
    <location>
        <begin position="227"/>
        <end position="359"/>
    </location>
</feature>
<dbReference type="InterPro" id="IPR036249">
    <property type="entry name" value="Thioredoxin-like_sf"/>
</dbReference>
<dbReference type="PANTHER" id="PTHR23322:SF1">
    <property type="entry name" value="FAS-ASSOCIATED FACTOR 2"/>
    <property type="match status" value="1"/>
</dbReference>
<name>A0ABR3V2Z3_HUMIN</name>
<proteinExistence type="predicted"/>
<dbReference type="EMBL" id="JAZGSY010000464">
    <property type="protein sequence ID" value="KAL1836107.1"/>
    <property type="molecule type" value="Genomic_DNA"/>
</dbReference>
<dbReference type="Gene3D" id="3.40.30.10">
    <property type="entry name" value="Glutaredoxin"/>
    <property type="match status" value="1"/>
</dbReference>
<dbReference type="Gene3D" id="3.10.20.90">
    <property type="entry name" value="Phosphatidylinositol 3-kinase Catalytic Subunit, Chain A, domain 1"/>
    <property type="match status" value="1"/>
</dbReference>
<dbReference type="CDD" id="cd14273">
    <property type="entry name" value="UBA_TAP-C_like"/>
    <property type="match status" value="1"/>
</dbReference>
<comment type="caution">
    <text evidence="4">The sequence shown here is derived from an EMBL/GenBank/DDBJ whole genome shotgun (WGS) entry which is preliminary data.</text>
</comment>
<dbReference type="SUPFAM" id="SSF46934">
    <property type="entry name" value="UBA-like"/>
    <property type="match status" value="1"/>
</dbReference>
<evidence type="ECO:0000256" key="2">
    <source>
        <dbReference type="SAM" id="MobiDB-lite"/>
    </source>
</evidence>
<dbReference type="InterPro" id="IPR029071">
    <property type="entry name" value="Ubiquitin-like_domsf"/>
</dbReference>
<evidence type="ECO:0000313" key="4">
    <source>
        <dbReference type="EMBL" id="KAL1836107.1"/>
    </source>
</evidence>
<dbReference type="SUPFAM" id="SSF52833">
    <property type="entry name" value="Thioredoxin-like"/>
    <property type="match status" value="1"/>
</dbReference>
<feature type="compositionally biased region" description="Basic and acidic residues" evidence="2">
    <location>
        <begin position="126"/>
        <end position="135"/>
    </location>
</feature>
<dbReference type="InterPro" id="IPR050730">
    <property type="entry name" value="UBX_domain-protein"/>
</dbReference>
<evidence type="ECO:0000313" key="5">
    <source>
        <dbReference type="Proteomes" id="UP001583172"/>
    </source>
</evidence>
<protein>
    <recommendedName>
        <fullName evidence="3">UAS domain-containing protein</fullName>
    </recommendedName>
</protein>
<evidence type="ECO:0000256" key="1">
    <source>
        <dbReference type="SAM" id="Coils"/>
    </source>
</evidence>
<dbReference type="Gene3D" id="1.10.8.10">
    <property type="entry name" value="DNA helicase RuvA subunit, C-terminal domain"/>
    <property type="match status" value="1"/>
</dbReference>
<organism evidence="4 5">
    <name type="scientific">Humicola insolens</name>
    <name type="common">Soft-rot fungus</name>
    <dbReference type="NCBI Taxonomy" id="85995"/>
    <lineage>
        <taxon>Eukaryota</taxon>
        <taxon>Fungi</taxon>
        <taxon>Dikarya</taxon>
        <taxon>Ascomycota</taxon>
        <taxon>Pezizomycotina</taxon>
        <taxon>Sordariomycetes</taxon>
        <taxon>Sordariomycetidae</taxon>
        <taxon>Sordariales</taxon>
        <taxon>Chaetomiaceae</taxon>
        <taxon>Mycothermus</taxon>
    </lineage>
</organism>
<dbReference type="InterPro" id="IPR009060">
    <property type="entry name" value="UBA-like_sf"/>
</dbReference>
<sequence>MPLQSGVLIRTAVAPPFFSLSLAAWPWRTEHAESNCGRRATFVHWCTRYIKCPRVAAAEFSQQEALRQYLDVTNQEPKDAIPLLERSQWNVQIAIAKFFDGEGPDLLAEAQAAQTTTTHTPPRFENLSERDDGNGRARRSRPQRTEPAPRVVPQPSIIYHTPFLIAILFAPFRIGYKIAAGLFRSLFYFLSFLPLAIRPHFITSTITKGLRQTRGRRMLLPKEAAQRFRRDFEEEYGIKGFPFFEGGHAEALDIAKRDLKFLLTILLPPEHDEAETFVRGTLLSPEVVDFVQDPSNNLIIWGGNLLDSEAYQVAQEYRCNRFPVTCIVCLTPKEGSTRMGIVKRLVGPMTPEAFISQIQNVMAQYGPDIDTVRAQRAEMEATRRLRAEQEAAYERSLAIDREKKRKRLEAEAAAAAAEKKAREEAEAAARLEQQRKQWREWRASTLAPEPDASVRDAVRLALNMPVSTGQGRVVRRFSPQTTLEELYAFVDCYEVLQQRQEGHGDGNVPMAATGKPEGYEHKYEFYISTVMPRERLEPSTTVTVAQKMGRGGNLAVETLGDEEAE</sequence>
<dbReference type="Pfam" id="PF14555">
    <property type="entry name" value="UBA_4"/>
    <property type="match status" value="1"/>
</dbReference>
<keyword evidence="1" id="KW-0175">Coiled coil</keyword>
<feature type="coiled-coil region" evidence="1">
    <location>
        <begin position="372"/>
        <end position="437"/>
    </location>
</feature>